<dbReference type="PANTHER" id="PTHR46082:SF6">
    <property type="entry name" value="AAA+ ATPASE DOMAIN-CONTAINING PROTEIN-RELATED"/>
    <property type="match status" value="1"/>
</dbReference>
<organism evidence="2 3">
    <name type="scientific">Seiridium unicorne</name>
    <dbReference type="NCBI Taxonomy" id="138068"/>
    <lineage>
        <taxon>Eukaryota</taxon>
        <taxon>Fungi</taxon>
        <taxon>Dikarya</taxon>
        <taxon>Ascomycota</taxon>
        <taxon>Pezizomycotina</taxon>
        <taxon>Sordariomycetes</taxon>
        <taxon>Xylariomycetidae</taxon>
        <taxon>Amphisphaeriales</taxon>
        <taxon>Sporocadaceae</taxon>
        <taxon>Seiridium</taxon>
    </lineage>
</organism>
<accession>A0ABR2V309</accession>
<dbReference type="Pfam" id="PF13374">
    <property type="entry name" value="TPR_10"/>
    <property type="match status" value="2"/>
</dbReference>
<protein>
    <recommendedName>
        <fullName evidence="4">NB-ARC domain-containing protein</fullName>
    </recommendedName>
</protein>
<dbReference type="SUPFAM" id="SSF48452">
    <property type="entry name" value="TPR-like"/>
    <property type="match status" value="2"/>
</dbReference>
<reference evidence="2 3" key="1">
    <citation type="journal article" date="2024" name="J. Plant Pathol.">
        <title>Sequence and assembly of the genome of Seiridium unicorne, isolate CBS 538.82, causal agent of cypress canker disease.</title>
        <authorList>
            <person name="Scali E."/>
            <person name="Rocca G.D."/>
            <person name="Danti R."/>
            <person name="Garbelotto M."/>
            <person name="Barberini S."/>
            <person name="Baroncelli R."/>
            <person name="Emiliani G."/>
        </authorList>
    </citation>
    <scope>NUCLEOTIDE SEQUENCE [LARGE SCALE GENOMIC DNA]</scope>
    <source>
        <strain evidence="2 3">BM-138-508</strain>
    </source>
</reference>
<evidence type="ECO:0000256" key="1">
    <source>
        <dbReference type="SAM" id="MobiDB-lite"/>
    </source>
</evidence>
<dbReference type="InterPro" id="IPR011990">
    <property type="entry name" value="TPR-like_helical_dom_sf"/>
</dbReference>
<proteinExistence type="predicted"/>
<dbReference type="Gene3D" id="1.25.40.10">
    <property type="entry name" value="Tetratricopeptide repeat domain"/>
    <property type="match status" value="2"/>
</dbReference>
<evidence type="ECO:0000313" key="2">
    <source>
        <dbReference type="EMBL" id="KAK9421292.1"/>
    </source>
</evidence>
<dbReference type="Proteomes" id="UP001408356">
    <property type="component" value="Unassembled WGS sequence"/>
</dbReference>
<evidence type="ECO:0008006" key="4">
    <source>
        <dbReference type="Google" id="ProtNLM"/>
    </source>
</evidence>
<dbReference type="SUPFAM" id="SSF52540">
    <property type="entry name" value="P-loop containing nucleoside triphosphate hydrolases"/>
    <property type="match status" value="1"/>
</dbReference>
<feature type="region of interest" description="Disordered" evidence="1">
    <location>
        <begin position="97"/>
        <end position="120"/>
    </location>
</feature>
<comment type="caution">
    <text evidence="2">The sequence shown here is derived from an EMBL/GenBank/DDBJ whole genome shotgun (WGS) entry which is preliminary data.</text>
</comment>
<dbReference type="InterPro" id="IPR027417">
    <property type="entry name" value="P-loop_NTPase"/>
</dbReference>
<evidence type="ECO:0000313" key="3">
    <source>
        <dbReference type="Proteomes" id="UP001408356"/>
    </source>
</evidence>
<sequence length="1276" mass="144324">MDEKLRLELLTLELEVNLSTAGRCGVSVKIFDRSDNEKADGMRRDLLRLGKQALERGLLTKRLQSPNPEKVFNQLPLPVKASTRADKPGAMESVMQRTHSPVETLVENEPRSSQTSLSSRSFGTFGTANLERRITNLLFLLVDMTSAAPLQHRTLPDLLHQVNNLKTISDALSKSSAEQGLQGYPDATQDQLWDSVRIISDRCCDDVLLPLREKFEQESNGSLRAPSRPEKGWTFELTYETTLQLLHYQTGVLQVLHKALQLGTERRKARRGSIPQIVYDIASTITPLVAKLVSELDQIDLFYPGQDEGVTDMRNALLKALSVAKGVPVKSVNIHWQIPRQSNSLYTGRREQLQAITRAFATSAMGHKRFVIQGMPGSGKSDLALRYAEENAIYYWGVFWLDASSRNNIAESYAEIGKLGGVEPIEKAAKNWLSNRHVSYTWLLIVDNADDSDVPLDELFPPYASGHAQGAILVTTRNPGILEYGNTGRLELKEMEGKDANELLLKAANVQEPWTGKLELAKKICQHLHYLPLALLHAGKAIAKGLCELGTYISYFNDHAHRIRNRRSRRRDRSTSRVKQRTIEDDEHMAIFGSYEILYEWLEGKAAAQNHVGRYQNALQLLQIISYMHFQNIRLDVLINAATVPLLEEEAQHKKEADEKRVLQRIGPLPKPSYKAQLQDMAIRIRRHKLFASKPAIPEVLKNLDELKVTELRTMVNGDLRWAFSLLVDRGLLDRGENREGTNRDQQRYHMHPLVHQWLRERPETSVAEGALHCQIATTVLCKAVKLVAKDDDGEMAMRRDMKPHIDNVLHYSERLRGHLEENRAKKRVYPWSLWFGNSEPLGLTPSSAEEYGRFSKVYLECGAFADAERLLQKVQSYLTTRLGNDHPLTQRVKEGLAAARWSQTFWNDSAKLLRQVYVSRKRALGPNHPATIDITNKLGMSVLSQGRITESLSLHNDAKRALIEVHNDRHPEVFKTTGLIGRCYFYRMNWALSIELHREASRNLRALLKEGRLGDLTELDVLHSEEDLAMGLIRLEHNDCPDVERVYQEALTIMQGVMERRIELLGRDAPFTLIARANYGRILSKCGQFLEADEVMRKALQTAEENHGENHLAVLAGKCWYGQVLLENGQLLRAQRHFEQASKIEYYEKAAHDDGEHPDRIMAVWLLVRCLKLQERYDEALKLCDELNTNIPRIGGKGYGKGHKFSELLPGIIKDIEEQKARSQSVSSEQHAAKRITYLLRGAEGLLIYLTAAAGAGGASWRVHPAGHGAAGPPL</sequence>
<dbReference type="InterPro" id="IPR053137">
    <property type="entry name" value="NLR-like"/>
</dbReference>
<dbReference type="EMBL" id="JARVKF010000190">
    <property type="protein sequence ID" value="KAK9421292.1"/>
    <property type="molecule type" value="Genomic_DNA"/>
</dbReference>
<gene>
    <name evidence="2" type="ORF">SUNI508_05830</name>
</gene>
<dbReference type="PANTHER" id="PTHR46082">
    <property type="entry name" value="ATP/GTP-BINDING PROTEIN-RELATED"/>
    <property type="match status" value="1"/>
</dbReference>
<dbReference type="Gene3D" id="3.40.50.300">
    <property type="entry name" value="P-loop containing nucleotide triphosphate hydrolases"/>
    <property type="match status" value="1"/>
</dbReference>
<name>A0ABR2V309_9PEZI</name>
<keyword evidence="3" id="KW-1185">Reference proteome</keyword>